<sequence>MIKIFRKIRQKMITENKASKYLLYAIGEIILVVIGILIALQLNTWKETQNASKKEVALLVNIKNDLQADISNLQNQDSLFATYEKDLELGLDLFYKAKTVKDIDSVTRLNSTFWNELFINQNTYTEMINSGSMYAMKNKELKKRINKYYLLVEAHIEYIRSVNTALSELYELDPAMHPYKLLIRQIKNPRLDLKTIDTTWINNPKSATYLSLDNYLNSTQALNNVYRREVFRRILTAGDTLLVAIDKELVLRD</sequence>
<dbReference type="AlphaFoldDB" id="A0A5C7BIE4"/>
<dbReference type="STRING" id="1123037.GCA_000425305_02759"/>
<evidence type="ECO:0000313" key="2">
    <source>
        <dbReference type="EMBL" id="TXE18802.1"/>
    </source>
</evidence>
<accession>A0A5C7BIE4</accession>
<organism evidence="2 3">
    <name type="scientific">Psychroserpens burtonensis</name>
    <dbReference type="NCBI Taxonomy" id="49278"/>
    <lineage>
        <taxon>Bacteria</taxon>
        <taxon>Pseudomonadati</taxon>
        <taxon>Bacteroidota</taxon>
        <taxon>Flavobacteriia</taxon>
        <taxon>Flavobacteriales</taxon>
        <taxon>Flavobacteriaceae</taxon>
        <taxon>Psychroserpens</taxon>
    </lineage>
</organism>
<evidence type="ECO:0000313" key="3">
    <source>
        <dbReference type="Proteomes" id="UP000321938"/>
    </source>
</evidence>
<keyword evidence="1" id="KW-0472">Membrane</keyword>
<proteinExistence type="predicted"/>
<name>A0A5C7BIE4_9FLAO</name>
<dbReference type="Proteomes" id="UP000321938">
    <property type="component" value="Unassembled WGS sequence"/>
</dbReference>
<protein>
    <submittedName>
        <fullName evidence="2">Uncharacterized protein</fullName>
    </submittedName>
</protein>
<keyword evidence="1" id="KW-1133">Transmembrane helix</keyword>
<feature type="transmembrane region" description="Helical" evidence="1">
    <location>
        <begin position="21"/>
        <end position="42"/>
    </location>
</feature>
<reference evidence="2 3" key="1">
    <citation type="submission" date="2019-08" db="EMBL/GenBank/DDBJ databases">
        <title>Genome of Psychroserpens burtonensis ACAM 167.</title>
        <authorList>
            <person name="Bowman J.P."/>
        </authorList>
    </citation>
    <scope>NUCLEOTIDE SEQUENCE [LARGE SCALE GENOMIC DNA]</scope>
    <source>
        <strain evidence="2 3">ACAM 167</strain>
    </source>
</reference>
<dbReference type="Pfam" id="PF19578">
    <property type="entry name" value="DUF6090"/>
    <property type="match status" value="1"/>
</dbReference>
<keyword evidence="3" id="KW-1185">Reference proteome</keyword>
<comment type="caution">
    <text evidence="2">The sequence shown here is derived from an EMBL/GenBank/DDBJ whole genome shotgun (WGS) entry which is preliminary data.</text>
</comment>
<dbReference type="OrthoDB" id="1414794at2"/>
<dbReference type="EMBL" id="VOSB01000006">
    <property type="protein sequence ID" value="TXE18802.1"/>
    <property type="molecule type" value="Genomic_DNA"/>
</dbReference>
<gene>
    <name evidence="2" type="ORF">ES692_04950</name>
</gene>
<keyword evidence="1" id="KW-0812">Transmembrane</keyword>
<dbReference type="InterPro" id="IPR045749">
    <property type="entry name" value="DUF6090"/>
</dbReference>
<evidence type="ECO:0000256" key="1">
    <source>
        <dbReference type="SAM" id="Phobius"/>
    </source>
</evidence>
<dbReference type="RefSeq" id="WP_028872500.1">
    <property type="nucleotide sequence ID" value="NZ_VOSB01000006.1"/>
</dbReference>